<dbReference type="AlphaFoldDB" id="A0A067R7J3"/>
<dbReference type="GO" id="GO:0005664">
    <property type="term" value="C:nuclear origin of replication recognition complex"/>
    <property type="evidence" value="ECO:0007669"/>
    <property type="project" value="InterPro"/>
</dbReference>
<gene>
    <name evidence="8" type="ORF">L798_07450</name>
</gene>
<evidence type="ECO:0000313" key="8">
    <source>
        <dbReference type="EMBL" id="KDR18447.1"/>
    </source>
</evidence>
<dbReference type="InterPro" id="IPR020529">
    <property type="entry name" value="ORC6_met/pln"/>
</dbReference>
<dbReference type="GO" id="GO:0003677">
    <property type="term" value="F:DNA binding"/>
    <property type="evidence" value="ECO:0007669"/>
    <property type="project" value="UniProtKB-KW"/>
</dbReference>
<comment type="similarity">
    <text evidence="2">Belongs to the ORC6 family.</text>
</comment>
<protein>
    <submittedName>
        <fullName evidence="8">Origin recognition complex subunit 6</fullName>
    </submittedName>
</protein>
<keyword evidence="5" id="KW-0539">Nucleus</keyword>
<dbReference type="OMA" id="RKSHYLN"/>
<dbReference type="PANTHER" id="PTHR13394:SF0">
    <property type="entry name" value="ORIGIN RECOGNITION COMPLEX SUBUNIT 6"/>
    <property type="match status" value="1"/>
</dbReference>
<proteinExistence type="inferred from homology"/>
<dbReference type="Proteomes" id="UP000027135">
    <property type="component" value="Unassembled WGS sequence"/>
</dbReference>
<dbReference type="eggNOG" id="KOG4557">
    <property type="taxonomic scope" value="Eukaryota"/>
</dbReference>
<evidence type="ECO:0000313" key="9">
    <source>
        <dbReference type="Proteomes" id="UP000027135"/>
    </source>
</evidence>
<evidence type="ECO:0000256" key="1">
    <source>
        <dbReference type="ARBA" id="ARBA00004123"/>
    </source>
</evidence>
<dbReference type="InParanoid" id="A0A067R7J3"/>
<dbReference type="EMBL" id="KK852686">
    <property type="protein sequence ID" value="KDR18447.1"/>
    <property type="molecule type" value="Genomic_DNA"/>
</dbReference>
<dbReference type="PANTHER" id="PTHR13394">
    <property type="entry name" value="ORIGIN RECOGNITION COMPLEX SUBUNIT 6"/>
    <property type="match status" value="1"/>
</dbReference>
<dbReference type="Pfam" id="PF05460">
    <property type="entry name" value="ORC6"/>
    <property type="match status" value="1"/>
</dbReference>
<dbReference type="STRING" id="136037.A0A067R7J3"/>
<sequence>MATQTRLFTLLGSKLGLQSEVVVKKGRELHRLLQLKTSANVMNISETCQIVVCLDLAASVIGVPFEKLDAIRLAGVTKKIYTSFRHTVEKLLGIGKCITIKDLCLQFGVSEAMPLAQKLLEKYVSEDARGMVEDLNHPMYNVAAVITACKHCKLKVDRVKLIDMSHIQKSAFLKLASTFEKYAKQLNPNPKFSSCSVEVDEYKPASLLKKMEILTKDSKMPSSRSTLSATSNLQSYEDWKRSILEDCNNVES</sequence>
<dbReference type="OrthoDB" id="5552484at2759"/>
<evidence type="ECO:0000256" key="3">
    <source>
        <dbReference type="ARBA" id="ARBA00022705"/>
    </source>
</evidence>
<keyword evidence="9" id="KW-1185">Reference proteome</keyword>
<name>A0A067R7J3_ZOONE</name>
<evidence type="ECO:0000256" key="2">
    <source>
        <dbReference type="ARBA" id="ARBA00010840"/>
    </source>
</evidence>
<dbReference type="FunCoup" id="A0A067R7J3">
    <property type="interactions" value="708"/>
</dbReference>
<feature type="domain" description="ORC6 second cyclin-like" evidence="7">
    <location>
        <begin position="98"/>
        <end position="182"/>
    </location>
</feature>
<keyword evidence="3" id="KW-0235">DNA replication</keyword>
<dbReference type="CDD" id="cd11583">
    <property type="entry name" value="Orc6_mid"/>
    <property type="match status" value="1"/>
</dbReference>
<organism evidence="8 9">
    <name type="scientific">Zootermopsis nevadensis</name>
    <name type="common">Dampwood termite</name>
    <dbReference type="NCBI Taxonomy" id="136037"/>
    <lineage>
        <taxon>Eukaryota</taxon>
        <taxon>Metazoa</taxon>
        <taxon>Ecdysozoa</taxon>
        <taxon>Arthropoda</taxon>
        <taxon>Hexapoda</taxon>
        <taxon>Insecta</taxon>
        <taxon>Pterygota</taxon>
        <taxon>Neoptera</taxon>
        <taxon>Polyneoptera</taxon>
        <taxon>Dictyoptera</taxon>
        <taxon>Blattodea</taxon>
        <taxon>Blattoidea</taxon>
        <taxon>Termitoidae</taxon>
        <taxon>Termopsidae</taxon>
        <taxon>Zootermopsis</taxon>
    </lineage>
</organism>
<feature type="domain" description="ORC6 first cyclin-like" evidence="6">
    <location>
        <begin position="11"/>
        <end position="94"/>
    </location>
</feature>
<dbReference type="Pfam" id="PF21913">
    <property type="entry name" value="ORC6_2nd"/>
    <property type="match status" value="1"/>
</dbReference>
<evidence type="ECO:0000256" key="5">
    <source>
        <dbReference type="ARBA" id="ARBA00023242"/>
    </source>
</evidence>
<keyword evidence="4" id="KW-0238">DNA-binding</keyword>
<accession>A0A067R7J3</accession>
<dbReference type="Gene3D" id="1.10.472.10">
    <property type="entry name" value="Cyclin-like"/>
    <property type="match status" value="1"/>
</dbReference>
<dbReference type="GO" id="GO:0006270">
    <property type="term" value="P:DNA replication initiation"/>
    <property type="evidence" value="ECO:0007669"/>
    <property type="project" value="TreeGrafter"/>
</dbReference>
<dbReference type="InterPro" id="IPR054113">
    <property type="entry name" value="ORC6_cyclin-like_2nd"/>
</dbReference>
<reference evidence="8 9" key="1">
    <citation type="journal article" date="2014" name="Nat. Commun.">
        <title>Molecular traces of alternative social organization in a termite genome.</title>
        <authorList>
            <person name="Terrapon N."/>
            <person name="Li C."/>
            <person name="Robertson H.M."/>
            <person name="Ji L."/>
            <person name="Meng X."/>
            <person name="Booth W."/>
            <person name="Chen Z."/>
            <person name="Childers C.P."/>
            <person name="Glastad K.M."/>
            <person name="Gokhale K."/>
            <person name="Gowin J."/>
            <person name="Gronenberg W."/>
            <person name="Hermansen R.A."/>
            <person name="Hu H."/>
            <person name="Hunt B.G."/>
            <person name="Huylmans A.K."/>
            <person name="Khalil S.M."/>
            <person name="Mitchell R.D."/>
            <person name="Munoz-Torres M.C."/>
            <person name="Mustard J.A."/>
            <person name="Pan H."/>
            <person name="Reese J.T."/>
            <person name="Scharf M.E."/>
            <person name="Sun F."/>
            <person name="Vogel H."/>
            <person name="Xiao J."/>
            <person name="Yang W."/>
            <person name="Yang Z."/>
            <person name="Yang Z."/>
            <person name="Zhou J."/>
            <person name="Zhu J."/>
            <person name="Brent C.S."/>
            <person name="Elsik C.G."/>
            <person name="Goodisman M.A."/>
            <person name="Liberles D.A."/>
            <person name="Roe R.M."/>
            <person name="Vargo E.L."/>
            <person name="Vilcinskas A."/>
            <person name="Wang J."/>
            <person name="Bornberg-Bauer E."/>
            <person name="Korb J."/>
            <person name="Zhang G."/>
            <person name="Liebig J."/>
        </authorList>
    </citation>
    <scope>NUCLEOTIDE SEQUENCE [LARGE SCALE GENOMIC DNA]</scope>
    <source>
        <tissue evidence="8">Whole organism</tissue>
    </source>
</reference>
<evidence type="ECO:0000259" key="6">
    <source>
        <dbReference type="Pfam" id="PF05460"/>
    </source>
</evidence>
<comment type="subcellular location">
    <subcellularLocation>
        <location evidence="1">Nucleus</location>
    </subcellularLocation>
</comment>
<evidence type="ECO:0000259" key="7">
    <source>
        <dbReference type="Pfam" id="PF21913"/>
    </source>
</evidence>
<dbReference type="InterPro" id="IPR008721">
    <property type="entry name" value="ORC6_cyclin_first"/>
</dbReference>
<evidence type="ECO:0000256" key="4">
    <source>
        <dbReference type="ARBA" id="ARBA00023125"/>
    </source>
</evidence>